<evidence type="ECO:0000313" key="3">
    <source>
        <dbReference type="Proteomes" id="UP000621492"/>
    </source>
</evidence>
<reference evidence="2" key="1">
    <citation type="journal article" date="2014" name="Int. J. Syst. Evol. Microbiol.">
        <title>Complete genome sequence of Corynebacterium casei LMG S-19264T (=DSM 44701T), isolated from a smear-ripened cheese.</title>
        <authorList>
            <consortium name="US DOE Joint Genome Institute (JGI-PGF)"/>
            <person name="Walter F."/>
            <person name="Albersmeier A."/>
            <person name="Kalinowski J."/>
            <person name="Ruckert C."/>
        </authorList>
    </citation>
    <scope>NUCLEOTIDE SEQUENCE</scope>
    <source>
        <strain evidence="2">CGMCC 1.15454</strain>
    </source>
</reference>
<organism evidence="2 3">
    <name type="scientific">Lentibacillus populi</name>
    <dbReference type="NCBI Taxonomy" id="1827502"/>
    <lineage>
        <taxon>Bacteria</taxon>
        <taxon>Bacillati</taxon>
        <taxon>Bacillota</taxon>
        <taxon>Bacilli</taxon>
        <taxon>Bacillales</taxon>
        <taxon>Bacillaceae</taxon>
        <taxon>Lentibacillus</taxon>
    </lineage>
</organism>
<dbReference type="Proteomes" id="UP000621492">
    <property type="component" value="Unassembled WGS sequence"/>
</dbReference>
<dbReference type="InterPro" id="IPR023833">
    <property type="entry name" value="Signal_pept_SipW-depend-type"/>
</dbReference>
<dbReference type="EMBL" id="BMJD01000032">
    <property type="protein sequence ID" value="GGB52779.1"/>
    <property type="molecule type" value="Genomic_DNA"/>
</dbReference>
<feature type="chain" id="PRO_5040775377" evidence="1">
    <location>
        <begin position="29"/>
        <end position="194"/>
    </location>
</feature>
<dbReference type="GO" id="GO:0051301">
    <property type="term" value="P:cell division"/>
    <property type="evidence" value="ECO:0007669"/>
    <property type="project" value="UniProtKB-KW"/>
</dbReference>
<dbReference type="NCBIfam" id="TIGR04088">
    <property type="entry name" value="cognate_SipW"/>
    <property type="match status" value="1"/>
</dbReference>
<dbReference type="Pfam" id="PF12389">
    <property type="entry name" value="Peptidase_M73"/>
    <property type="match status" value="1"/>
</dbReference>
<name>A0A9W5U0W3_9BACI</name>
<proteinExistence type="predicted"/>
<reference evidence="2" key="2">
    <citation type="submission" date="2020-09" db="EMBL/GenBank/DDBJ databases">
        <authorList>
            <person name="Sun Q."/>
            <person name="Zhou Y."/>
        </authorList>
    </citation>
    <scope>NUCLEOTIDE SEQUENCE</scope>
    <source>
        <strain evidence="2">CGMCC 1.15454</strain>
    </source>
</reference>
<dbReference type="AlphaFoldDB" id="A0A9W5U0W3"/>
<dbReference type="InterPro" id="IPR022121">
    <property type="entry name" value="Peptidase_M73_camelysin"/>
</dbReference>
<evidence type="ECO:0000256" key="1">
    <source>
        <dbReference type="SAM" id="SignalP"/>
    </source>
</evidence>
<keyword evidence="1" id="KW-0732">Signal</keyword>
<keyword evidence="2" id="KW-0132">Cell division</keyword>
<protein>
    <submittedName>
        <fullName evidence="2">Cell division protein FtsN</fullName>
    </submittedName>
</protein>
<feature type="signal peptide" evidence="1">
    <location>
        <begin position="1"/>
        <end position="28"/>
    </location>
</feature>
<sequence length="194" mass="21527">MMSFKKKLGYALSSAALGLVLVTGGTFAYFSDTAETQNTFAAGTLDLSLDPEVIIDVENLIPGDSEFRTFYLENNGTVDIKEVILRTSYEVEDAKGDNTDDFGKHIRVNFLENADKSEDYGYNDIIFSTTLYDLQNMSPDAVEKNIVGIGGEQSGLPAGTNDTMFVAFEFVETEEDQNQFQGDKLKLDWSFEAR</sequence>
<keyword evidence="2" id="KW-0131">Cell cycle</keyword>
<keyword evidence="3" id="KW-1185">Reference proteome</keyword>
<gene>
    <name evidence="2" type="primary">calY</name>
    <name evidence="2" type="ORF">GCM10011409_32940</name>
</gene>
<accession>A0A9W5U0W3</accession>
<evidence type="ECO:0000313" key="2">
    <source>
        <dbReference type="EMBL" id="GGB52779.1"/>
    </source>
</evidence>
<comment type="caution">
    <text evidence="2">The sequence shown here is derived from an EMBL/GenBank/DDBJ whole genome shotgun (WGS) entry which is preliminary data.</text>
</comment>